<dbReference type="RefSeq" id="WP_004056481.1">
    <property type="nucleotide sequence ID" value="NC_017943.1"/>
</dbReference>
<feature type="transmembrane region" description="Helical" evidence="2">
    <location>
        <begin position="41"/>
        <end position="59"/>
    </location>
</feature>
<reference evidence="5" key="5">
    <citation type="submission" date="2014-05" db="EMBL/GenBank/DDBJ databases">
        <authorList>
            <person name="Wang L."/>
            <person name="Yang H."/>
            <person name="Xiang H."/>
        </authorList>
    </citation>
    <scope>NUCLEOTIDE SEQUENCE</scope>
    <source>
        <strain evidence="5">CGMCC 1.2087</strain>
        <plasmid evidence="5">pHM300</plasmid>
    </source>
</reference>
<evidence type="ECO:0000259" key="4">
    <source>
        <dbReference type="Pfam" id="PF01882"/>
    </source>
</evidence>
<reference evidence="6 11" key="4">
    <citation type="submission" date="2014-04" db="EMBL/GenBank/DDBJ databases">
        <title>Transcriptional profiles of Haloferax mediterranei on the basis of nitrogen availability.</title>
        <authorList>
            <person name="Bautista V."/>
        </authorList>
    </citation>
    <scope>NUCLEOTIDE SEQUENCE [LARGE SCALE GENOMIC DNA]</scope>
    <source>
        <strain evidence="6">ATCC 33500</strain>
        <strain evidence="11">ATCC 33500 / DSM 1411 / JCM 8866 / NBRC 14739 / NCIMB 2177 / R-4</strain>
        <plasmid evidence="6">HMPLAS2</plasmid>
        <plasmid evidence="11">Plasmid HMPLAS2</plasmid>
    </source>
</reference>
<keyword evidence="10" id="KW-1185">Reference proteome</keyword>
<geneLocation type="plasmid" evidence="5 9">
    <name>pHM300</name>
</geneLocation>
<dbReference type="InterPro" id="IPR001434">
    <property type="entry name" value="OmcB-like_DUF11"/>
</dbReference>
<dbReference type="AlphaFoldDB" id="I3RA28"/>
<feature type="transmembrane region" description="Helical" evidence="2">
    <location>
        <begin position="247"/>
        <end position="274"/>
    </location>
</feature>
<evidence type="ECO:0000256" key="2">
    <source>
        <dbReference type="SAM" id="Phobius"/>
    </source>
</evidence>
<feature type="domain" description="DUF58" evidence="4">
    <location>
        <begin position="433"/>
        <end position="594"/>
    </location>
</feature>
<keyword evidence="2" id="KW-0472">Membrane</keyword>
<dbReference type="Proteomes" id="UP000011603">
    <property type="component" value="Unassembled WGS sequence"/>
</dbReference>
<geneLocation type="plasmid" evidence="6 11">
    <name>HMPLAS2</name>
</geneLocation>
<evidence type="ECO:0000256" key="1">
    <source>
        <dbReference type="SAM" id="MobiDB-lite"/>
    </source>
</evidence>
<reference evidence="7 10" key="3">
    <citation type="journal article" date="2014" name="PLoS Genet.">
        <title>Phylogenetically driven sequencing of extremely halophilic archaea reveals strategies for static and dynamic osmo-response.</title>
        <authorList>
            <person name="Becker E.A."/>
            <person name="Seitzer P.M."/>
            <person name="Tritt A."/>
            <person name="Larsen D."/>
            <person name="Krusor M."/>
            <person name="Yao A.I."/>
            <person name="Wu D."/>
            <person name="Madern D."/>
            <person name="Eisen J.A."/>
            <person name="Darling A.E."/>
            <person name="Facciotti M.T."/>
        </authorList>
    </citation>
    <scope>NUCLEOTIDE SEQUENCE [LARGE SCALE GENOMIC DNA]</scope>
    <source>
        <strain evidence="7">ATCC 33500</strain>
        <strain evidence="10">ATCC 33500 / DSM 1411 / JCM 8866 / NBRC 14739 / NCIMB 2177 / R-4</strain>
    </source>
</reference>
<dbReference type="PANTHER" id="PTHR33608">
    <property type="entry name" value="BLL2464 PROTEIN"/>
    <property type="match status" value="1"/>
</dbReference>
<evidence type="ECO:0000313" key="6">
    <source>
        <dbReference type="EMBL" id="AHZ24323.1"/>
    </source>
</evidence>
<feature type="compositionally biased region" description="Basic and acidic residues" evidence="1">
    <location>
        <begin position="234"/>
        <end position="243"/>
    </location>
</feature>
<sequence length="660" mass="72143">MSRTHRSILVFGLLSSFVGILLIVSPTLGGAVTLSGVVRTAPIALTGVLAVVLAAVYLFGEIRSMSVSEDGQQTESSELPSPENRPRYEHPGTAFARRLEAIEWTDRRAEDPEARLALRAELRQMAITVLSRTERWTRTDIETRLDEGRWTENPHAAAFFADDVVPSLSLRQRLRSLRSTEPPFTRRARHAVAELATRFDEGDVTPALSDAARTSLNDPPTVTTRRYWPSDTTEDSRESTTDRTRGVTAAALAAGGLGIVTLHPALLLLALFGITVSGYTRIVPSPTETVSITRTVSDAEPNPEKPVEVTVSIQNTSDATIADLRLIDGVPAGLTVTEGSPRFTTALRPGKEATFTYTVEAVHGVHAFDPALLITRDVSGVRKRETLHRSSPTTITCHPSECSMPEVGLRQQTTVHPGQSRSAIKGSGVEFHSVREYRPGDPLSRIDWKRKAKTGEFTTIDFREPHLENVLLVIDARAEAYLEPAGECDEPIVQRSVTAGHALASQLLSDSIPVGIAALSPRSCWLLPSAGDVHRRRIRETLSGDDAFAWNAPEGEFDATEAVRELYQRVRPDTQIIFISPLCDDEATAVVRRLDAYGYAVSVISPDPTAPESATSTLDCGTAYASLTRRLRLSDLRGVDIPVVDWNPSEPFAEVMHRES</sequence>
<dbReference type="PANTHER" id="PTHR33608:SF6">
    <property type="entry name" value="BLL2464 PROTEIN"/>
    <property type="match status" value="1"/>
</dbReference>
<evidence type="ECO:0000313" key="8">
    <source>
        <dbReference type="EMBL" id="QCQ77237.1"/>
    </source>
</evidence>
<feature type="compositionally biased region" description="Polar residues" evidence="1">
    <location>
        <begin position="212"/>
        <end position="224"/>
    </location>
</feature>
<dbReference type="InterPro" id="IPR002881">
    <property type="entry name" value="DUF58"/>
</dbReference>
<dbReference type="Proteomes" id="UP000299011">
    <property type="component" value="Plasmid pHME322"/>
</dbReference>
<feature type="region of interest" description="Disordered" evidence="1">
    <location>
        <begin position="69"/>
        <end position="90"/>
    </location>
</feature>
<evidence type="ECO:0000313" key="9">
    <source>
        <dbReference type="Proteomes" id="UP000006469"/>
    </source>
</evidence>
<feature type="domain" description="DUF11" evidence="3">
    <location>
        <begin position="290"/>
        <end position="359"/>
    </location>
</feature>
<accession>I3RA28</accession>
<keyword evidence="2" id="KW-1133">Transmembrane helix</keyword>
<evidence type="ECO:0000313" key="10">
    <source>
        <dbReference type="Proteomes" id="UP000011603"/>
    </source>
</evidence>
<proteinExistence type="predicted"/>
<dbReference type="EMBL" id="CP039141">
    <property type="protein sequence ID" value="QCQ77237.1"/>
    <property type="molecule type" value="Genomic_DNA"/>
</dbReference>
<name>I3RA28_HALMT</name>
<dbReference type="OrthoDB" id="31512at2157"/>
<dbReference type="EMBL" id="CP007553">
    <property type="protein sequence ID" value="AHZ24323.1"/>
    <property type="molecule type" value="Genomic_DNA"/>
</dbReference>
<dbReference type="Proteomes" id="UP000006469">
    <property type="component" value="Plasmid pHM300"/>
</dbReference>
<evidence type="ECO:0000259" key="3">
    <source>
        <dbReference type="Pfam" id="PF01345"/>
    </source>
</evidence>
<dbReference type="PATRIC" id="fig|523841.21.peg.276"/>
<evidence type="ECO:0000313" key="11">
    <source>
        <dbReference type="Proteomes" id="UP000027075"/>
    </source>
</evidence>
<protein>
    <submittedName>
        <fullName evidence="8">DUF58 domain-containing protein</fullName>
    </submittedName>
</protein>
<dbReference type="Pfam" id="PF23933">
    <property type="entry name" value="DUF7269"/>
    <property type="match status" value="1"/>
</dbReference>
<reference evidence="8 12" key="6">
    <citation type="submission" date="2019-04" db="EMBL/GenBank/DDBJ databases">
        <title>Methylomes of two halophilic Archaea, Haloarcula marismortui and Haloferax mediterranei.</title>
        <authorList>
            <person name="DasSarma S."/>
            <person name="DasSarma P."/>
            <person name="DasSarma S."/>
            <person name="Fomenkov A."/>
            <person name="Vincze T."/>
            <person name="Anton B.P."/>
            <person name="Roberts R.J."/>
        </authorList>
    </citation>
    <scope>NUCLEOTIDE SEQUENCE [LARGE SCALE GENOMIC DNA]</scope>
    <source>
        <strain evidence="8">ATCC 33500</strain>
        <strain evidence="12">ATCC 33500 / DSM 1411 / JCM 8866 / NBRC 14739 / NCIMB 2177 / R-4</strain>
        <plasmid evidence="8 12">pHME322</plasmid>
    </source>
</reference>
<geneLocation type="plasmid" evidence="8 12">
    <name>pHME322</name>
</geneLocation>
<dbReference type="HOGENOM" id="CLU_026973_0_0_2"/>
<gene>
    <name evidence="5" type="ordered locus">HFX_5256</name>
    <name evidence="6" type="ORF">BM92_19180</name>
    <name evidence="7" type="ORF">C439_01380</name>
    <name evidence="8" type="ORF">E6P09_18145</name>
</gene>
<organism evidence="5 9">
    <name type="scientific">Haloferax mediterranei (strain ATCC 33500 / DSM 1411 / JCM 8866 / NBRC 14739 / NCIMB 2177 / R-4)</name>
    <name type="common">Halobacterium mediterranei</name>
    <dbReference type="NCBI Taxonomy" id="523841"/>
    <lineage>
        <taxon>Archaea</taxon>
        <taxon>Methanobacteriati</taxon>
        <taxon>Methanobacteriota</taxon>
        <taxon>Stenosarchaea group</taxon>
        <taxon>Halobacteria</taxon>
        <taxon>Halobacteriales</taxon>
        <taxon>Haloferacaceae</taxon>
        <taxon>Haloferax</taxon>
    </lineage>
</organism>
<reference evidence="5" key="1">
    <citation type="journal article" date="2012" name="Appl. Environ. Microbiol.">
        <title>Identification of the haloarchaeal phasin (PhaP) that functions in polyhydroxyalkanoate accumulation and granule formation in Haloferax mediterranei.</title>
        <authorList>
            <person name="Cai S."/>
            <person name="Cai L."/>
            <person name="Liu H."/>
            <person name="Liu X."/>
            <person name="Han J."/>
            <person name="Zhou J."/>
            <person name="Xiang H."/>
        </authorList>
    </citation>
    <scope>NUCLEOTIDE SEQUENCE</scope>
    <source>
        <strain evidence="5">CGMCC 1.2087</strain>
    </source>
</reference>
<keyword evidence="2" id="KW-0812">Transmembrane</keyword>
<dbReference type="Pfam" id="PF01882">
    <property type="entry name" value="DUF58"/>
    <property type="match status" value="1"/>
</dbReference>
<dbReference type="InterPro" id="IPR055693">
    <property type="entry name" value="DUF7269"/>
</dbReference>
<feature type="compositionally biased region" description="Polar residues" evidence="1">
    <location>
        <begin position="69"/>
        <end position="79"/>
    </location>
</feature>
<feature type="region of interest" description="Disordered" evidence="1">
    <location>
        <begin position="210"/>
        <end position="243"/>
    </location>
</feature>
<evidence type="ECO:0000313" key="5">
    <source>
        <dbReference type="EMBL" id="AFK21088.1"/>
    </source>
</evidence>
<evidence type="ECO:0000313" key="12">
    <source>
        <dbReference type="Proteomes" id="UP000299011"/>
    </source>
</evidence>
<dbReference type="Proteomes" id="UP000027075">
    <property type="component" value="Plasmid HMPLAS2"/>
</dbReference>
<dbReference type="GeneID" id="40158380"/>
<dbReference type="EMBL" id="CP001870">
    <property type="protein sequence ID" value="AFK21088.1"/>
    <property type="molecule type" value="Genomic_DNA"/>
</dbReference>
<dbReference type="KEGG" id="hme:HFX_5256"/>
<reference evidence="5 9" key="2">
    <citation type="journal article" date="2012" name="J. Bacteriol.">
        <title>Complete genome sequence of the metabolically versatile halophilic archaeon Haloferax mediterranei, a poly(3-hydroxybutyrate-co-3-hydroxyvalerate) producer.</title>
        <authorList>
            <person name="Han J."/>
            <person name="Zhang F."/>
            <person name="Hou J."/>
            <person name="Liu X."/>
            <person name="Li M."/>
            <person name="Liu H."/>
            <person name="Cai L."/>
            <person name="Zhang B."/>
            <person name="Chen Y."/>
            <person name="Zhou J."/>
            <person name="Hu S."/>
            <person name="Xiang H."/>
        </authorList>
    </citation>
    <scope>NUCLEOTIDE SEQUENCE [LARGE SCALE GENOMIC DNA]</scope>
    <source>
        <strain evidence="9">ATCC 33500 / DSM 1411 / JCM 8866 / NBRC 14739 / NCIMB 2177 / R-4</strain>
        <strain evidence="5">CGMCC 1.2087</strain>
        <plasmid evidence="9">pHM300</plasmid>
    </source>
</reference>
<dbReference type="EMBL" id="AOLO01000001">
    <property type="protein sequence ID" value="EMA05409.1"/>
    <property type="molecule type" value="Genomic_DNA"/>
</dbReference>
<evidence type="ECO:0000313" key="7">
    <source>
        <dbReference type="EMBL" id="EMA05409.1"/>
    </source>
</evidence>
<dbReference type="Pfam" id="PF01345">
    <property type="entry name" value="DUF11"/>
    <property type="match status" value="1"/>
</dbReference>
<keyword evidence="5" id="KW-0614">Plasmid</keyword>